<feature type="transmembrane region" description="Helical" evidence="1">
    <location>
        <begin position="269"/>
        <end position="291"/>
    </location>
</feature>
<protein>
    <submittedName>
        <fullName evidence="5">Diguanylate cyclase</fullName>
    </submittedName>
</protein>
<reference evidence="5 6" key="1">
    <citation type="submission" date="2020-04" db="EMBL/GenBank/DDBJ databases">
        <title>Genome sequencing of novel species.</title>
        <authorList>
            <person name="Heo J."/>
            <person name="Kim S.-J."/>
            <person name="Kim J.-S."/>
            <person name="Hong S.-B."/>
            <person name="Kwon S.-W."/>
        </authorList>
    </citation>
    <scope>NUCLEOTIDE SEQUENCE [LARGE SCALE GENOMIC DNA]</scope>
    <source>
        <strain evidence="5 6">AF9R3</strain>
    </source>
</reference>
<dbReference type="CDD" id="cd12914">
    <property type="entry name" value="PDC1_DGC_like"/>
    <property type="match status" value="1"/>
</dbReference>
<name>A0ABX6MJ26_9BURK</name>
<dbReference type="InterPro" id="IPR052163">
    <property type="entry name" value="DGC-Regulatory_Protein"/>
</dbReference>
<feature type="domain" description="GGDEF" evidence="4">
    <location>
        <begin position="481"/>
        <end position="614"/>
    </location>
</feature>
<evidence type="ECO:0000259" key="4">
    <source>
        <dbReference type="PROSITE" id="PS50887"/>
    </source>
</evidence>
<dbReference type="PANTHER" id="PTHR46663">
    <property type="entry name" value="DIGUANYLATE CYCLASE DGCT-RELATED"/>
    <property type="match status" value="1"/>
</dbReference>
<feature type="domain" description="PAS" evidence="2">
    <location>
        <begin position="324"/>
        <end position="395"/>
    </location>
</feature>
<evidence type="ECO:0000313" key="5">
    <source>
        <dbReference type="EMBL" id="QJD94098.1"/>
    </source>
</evidence>
<feature type="domain" description="PAC" evidence="3">
    <location>
        <begin position="397"/>
        <end position="449"/>
    </location>
</feature>
<dbReference type="InterPro" id="IPR000160">
    <property type="entry name" value="GGDEF_dom"/>
</dbReference>
<evidence type="ECO:0000256" key="1">
    <source>
        <dbReference type="SAM" id="Phobius"/>
    </source>
</evidence>
<dbReference type="PROSITE" id="PS50113">
    <property type="entry name" value="PAC"/>
    <property type="match status" value="1"/>
</dbReference>
<dbReference type="SUPFAM" id="SSF55785">
    <property type="entry name" value="PYP-like sensor domain (PAS domain)"/>
    <property type="match status" value="1"/>
</dbReference>
<dbReference type="CDD" id="cd01949">
    <property type="entry name" value="GGDEF"/>
    <property type="match status" value="1"/>
</dbReference>
<dbReference type="CDD" id="cd00130">
    <property type="entry name" value="PAS"/>
    <property type="match status" value="1"/>
</dbReference>
<dbReference type="InterPro" id="IPR054327">
    <property type="entry name" value="His-kinase-like_sensor"/>
</dbReference>
<accession>A0ABX6MJ26</accession>
<organism evidence="5 6">
    <name type="scientific">Duganella dendranthematis</name>
    <dbReference type="NCBI Taxonomy" id="2728021"/>
    <lineage>
        <taxon>Bacteria</taxon>
        <taxon>Pseudomonadati</taxon>
        <taxon>Pseudomonadota</taxon>
        <taxon>Betaproteobacteria</taxon>
        <taxon>Burkholderiales</taxon>
        <taxon>Oxalobacteraceae</taxon>
        <taxon>Telluria group</taxon>
        <taxon>Duganella</taxon>
    </lineage>
</organism>
<dbReference type="SMART" id="SM00267">
    <property type="entry name" value="GGDEF"/>
    <property type="match status" value="1"/>
</dbReference>
<sequence>MAALAIAVVISQFRTAYLERELAVQTQTEHYVKAMEAHVLYSIQSVDLSLISFANAIKVLSAKQSRSPTTMTDLLSSRGANVNSDYWITFIDPKGNAIATSIGNSVIGASYADRDYFKIHLSNSYKDKLFIGEPAVGKISKKRLFFLSRRVETATGEFLGVVAAPVNVDRYVTVFENSRFNTDISITLVHAGGKVIARVPNFEQAFARDLSNTALFDGVRQAKAGTYKTFSVIDNLSRIFSYRVIDGLPLIIVVGSNDSETNRLLQQNYLTAGAGLAILLLLMISAGHFSLRTYRRQEERELRYRTLYSASREMERQLLVNEESMKLASLLFQNSGEGMMVVDANGQILTINPAFSLLSGYTEKELIGHRAYELASHRHDQEFFDEIFACVRDTGHWNGELWQQSKDGEEFLASMVVNAVYDEQGNPFRYVALLSDITQKKASEELIWRQANFDTLTGLPNRNMLYEHLRQEMKKTDRSQLPMALVFVDLDYFKEINDTLGHDKGDVLLKQVANRLLSCVRTSDIVARLGGDEFTVILSELRKPADVERTAQEILKKMSAPFQLGEDIAQISSSIGIALYPHDGADADSLMKSADKAMYGAKQKGRNRCNYANSGEKNTETVYK</sequence>
<dbReference type="Gene3D" id="3.30.450.20">
    <property type="entry name" value="PAS domain"/>
    <property type="match status" value="3"/>
</dbReference>
<keyword evidence="1" id="KW-0472">Membrane</keyword>
<keyword evidence="1" id="KW-0812">Transmembrane</keyword>
<evidence type="ECO:0000259" key="3">
    <source>
        <dbReference type="PROSITE" id="PS50113"/>
    </source>
</evidence>
<dbReference type="InterPro" id="IPR035965">
    <property type="entry name" value="PAS-like_dom_sf"/>
</dbReference>
<dbReference type="EMBL" id="CP051684">
    <property type="protein sequence ID" value="QJD94098.1"/>
    <property type="molecule type" value="Genomic_DNA"/>
</dbReference>
<dbReference type="NCBIfam" id="TIGR00254">
    <property type="entry name" value="GGDEF"/>
    <property type="match status" value="1"/>
</dbReference>
<gene>
    <name evidence="5" type="ORF">HH213_11270</name>
</gene>
<dbReference type="SUPFAM" id="SSF55073">
    <property type="entry name" value="Nucleotide cyclase"/>
    <property type="match status" value="1"/>
</dbReference>
<evidence type="ECO:0000313" key="6">
    <source>
        <dbReference type="Proteomes" id="UP000503117"/>
    </source>
</evidence>
<proteinExistence type="predicted"/>
<dbReference type="Pfam" id="PF22588">
    <property type="entry name" value="dCache_1_like"/>
    <property type="match status" value="1"/>
</dbReference>
<keyword evidence="6" id="KW-1185">Reference proteome</keyword>
<dbReference type="PANTHER" id="PTHR46663:SF3">
    <property type="entry name" value="SLL0267 PROTEIN"/>
    <property type="match status" value="1"/>
</dbReference>
<dbReference type="PROSITE" id="PS50112">
    <property type="entry name" value="PAS"/>
    <property type="match status" value="1"/>
</dbReference>
<dbReference type="PROSITE" id="PS50887">
    <property type="entry name" value="GGDEF"/>
    <property type="match status" value="1"/>
</dbReference>
<dbReference type="NCBIfam" id="TIGR00229">
    <property type="entry name" value="sensory_box"/>
    <property type="match status" value="1"/>
</dbReference>
<dbReference type="InterPro" id="IPR029787">
    <property type="entry name" value="Nucleotide_cyclase"/>
</dbReference>
<dbReference type="InterPro" id="IPR043128">
    <property type="entry name" value="Rev_trsase/Diguanyl_cyclase"/>
</dbReference>
<dbReference type="CDD" id="cd12915">
    <property type="entry name" value="PDC2_DGC_like"/>
    <property type="match status" value="1"/>
</dbReference>
<dbReference type="Pfam" id="PF13426">
    <property type="entry name" value="PAS_9"/>
    <property type="match status" value="1"/>
</dbReference>
<dbReference type="SMART" id="SM00091">
    <property type="entry name" value="PAS"/>
    <property type="match status" value="1"/>
</dbReference>
<evidence type="ECO:0000259" key="2">
    <source>
        <dbReference type="PROSITE" id="PS50112"/>
    </source>
</evidence>
<dbReference type="Gene3D" id="3.30.70.270">
    <property type="match status" value="1"/>
</dbReference>
<dbReference type="Proteomes" id="UP000503117">
    <property type="component" value="Chromosome"/>
</dbReference>
<dbReference type="InterPro" id="IPR000700">
    <property type="entry name" value="PAS-assoc_C"/>
</dbReference>
<dbReference type="InterPro" id="IPR000014">
    <property type="entry name" value="PAS"/>
</dbReference>
<dbReference type="Pfam" id="PF00990">
    <property type="entry name" value="GGDEF"/>
    <property type="match status" value="1"/>
</dbReference>
<keyword evidence="1" id="KW-1133">Transmembrane helix</keyword>